<accession>A0A3D8TTR3</accession>
<gene>
    <name evidence="11" type="ORF">UR08_02370</name>
</gene>
<evidence type="ECO:0000256" key="4">
    <source>
        <dbReference type="ARBA" id="ARBA00022475"/>
    </source>
</evidence>
<evidence type="ECO:0000256" key="5">
    <source>
        <dbReference type="ARBA" id="ARBA00022692"/>
    </source>
</evidence>
<name>A0A3D8TTR3_9LIST</name>
<sequence length="205" mass="22812">MKNYSLKTFVSIAVFGTVAFIIMQLQFPILPTAPFLKLDFSEIPVLIGGLMFGPLSIVLIEALKCVLHFIISGSPVGIPVGEMANFLSGICFTLPIYYLFRYIRGTRGIIISASLGTLLMTFAMAVFNYFVLLPFYVKLGGLPANTDVSALIFAAVIPFNLLKGVIVSAGFMLLYAPMRNFIAKNRSKKEQQKYQKKHREMEHRA</sequence>
<dbReference type="GO" id="GO:0032217">
    <property type="term" value="F:riboflavin transmembrane transporter activity"/>
    <property type="evidence" value="ECO:0007669"/>
    <property type="project" value="UniProtKB-UniRule"/>
</dbReference>
<dbReference type="PANTHER" id="PTHR38438">
    <property type="entry name" value="RIBOFLAVIN TRANSPORTER RIBU"/>
    <property type="match status" value="1"/>
</dbReference>
<dbReference type="PIRSF" id="PIRSF037778">
    <property type="entry name" value="UCP037778_transp_RibU"/>
    <property type="match status" value="1"/>
</dbReference>
<feature type="transmembrane region" description="Helical" evidence="10">
    <location>
        <begin position="151"/>
        <end position="176"/>
    </location>
</feature>
<organism evidence="11 12">
    <name type="scientific">Listeria kieliensis</name>
    <dbReference type="NCBI Taxonomy" id="1621700"/>
    <lineage>
        <taxon>Bacteria</taxon>
        <taxon>Bacillati</taxon>
        <taxon>Bacillota</taxon>
        <taxon>Bacilli</taxon>
        <taxon>Bacillales</taxon>
        <taxon>Listeriaceae</taxon>
        <taxon>Listeria</taxon>
    </lineage>
</organism>
<protein>
    <recommendedName>
        <fullName evidence="8">Riboflavin transporter</fullName>
    </recommendedName>
</protein>
<evidence type="ECO:0000313" key="12">
    <source>
        <dbReference type="Proteomes" id="UP000257055"/>
    </source>
</evidence>
<dbReference type="AlphaFoldDB" id="A0A3D8TTR3"/>
<evidence type="ECO:0000256" key="2">
    <source>
        <dbReference type="ARBA" id="ARBA00005540"/>
    </source>
</evidence>
<dbReference type="GO" id="GO:0005886">
    <property type="term" value="C:plasma membrane"/>
    <property type="evidence" value="ECO:0007669"/>
    <property type="project" value="UniProtKB-SubCell"/>
</dbReference>
<evidence type="ECO:0000256" key="6">
    <source>
        <dbReference type="ARBA" id="ARBA00022989"/>
    </source>
</evidence>
<keyword evidence="7 8" id="KW-0472">Membrane</keyword>
<keyword evidence="5 10" id="KW-0812">Transmembrane</keyword>
<evidence type="ECO:0000256" key="7">
    <source>
        <dbReference type="ARBA" id="ARBA00023136"/>
    </source>
</evidence>
<dbReference type="PANTHER" id="PTHR38438:SF1">
    <property type="entry name" value="RIBOFLAVIN TRANSPORTER RIBU"/>
    <property type="match status" value="1"/>
</dbReference>
<evidence type="ECO:0000256" key="3">
    <source>
        <dbReference type="ARBA" id="ARBA00022448"/>
    </source>
</evidence>
<dbReference type="Gene3D" id="1.10.1760.20">
    <property type="match status" value="1"/>
</dbReference>
<dbReference type="RefSeq" id="WP_115752062.1">
    <property type="nucleotide sequence ID" value="NZ_LARY01000001.1"/>
</dbReference>
<comment type="function">
    <text evidence="8">Probably a riboflavin-binding protein that interacts with the energy-coupling factor (ECF) ABC-transporter complex.</text>
</comment>
<reference evidence="12" key="1">
    <citation type="submission" date="2015-04" db="EMBL/GenBank/DDBJ databases">
        <authorList>
            <person name="Schardt J."/>
            <person name="Mueller-Herbst S."/>
            <person name="Scherer S."/>
            <person name="Huptas C."/>
        </authorList>
    </citation>
    <scope>NUCLEOTIDE SEQUENCE [LARGE SCALE GENOMIC DNA]</scope>
    <source>
        <strain evidence="12">Kiel-L1</strain>
    </source>
</reference>
<evidence type="ECO:0000256" key="8">
    <source>
        <dbReference type="PIRNR" id="PIRNR037778"/>
    </source>
</evidence>
<feature type="transmembrane region" description="Helical" evidence="10">
    <location>
        <begin position="12"/>
        <end position="33"/>
    </location>
</feature>
<feature type="transmembrane region" description="Helical" evidence="10">
    <location>
        <begin position="109"/>
        <end position="131"/>
    </location>
</feature>
<feature type="transmembrane region" description="Helical" evidence="10">
    <location>
        <begin position="45"/>
        <end position="71"/>
    </location>
</feature>
<dbReference type="Proteomes" id="UP000257055">
    <property type="component" value="Unassembled WGS sequence"/>
</dbReference>
<dbReference type="EMBL" id="LARY01000001">
    <property type="protein sequence ID" value="RDX02383.1"/>
    <property type="molecule type" value="Genomic_DNA"/>
</dbReference>
<feature type="region of interest" description="Disordered" evidence="9">
    <location>
        <begin position="186"/>
        <end position="205"/>
    </location>
</feature>
<proteinExistence type="inferred from homology"/>
<keyword evidence="6 10" id="KW-1133">Transmembrane helix</keyword>
<evidence type="ECO:0000313" key="11">
    <source>
        <dbReference type="EMBL" id="RDX02383.1"/>
    </source>
</evidence>
<comment type="similarity">
    <text evidence="2 8">Belongs to the prokaryotic riboflavin transporter (P-RFT) (TC 2.A.87) family.</text>
</comment>
<feature type="compositionally biased region" description="Basic and acidic residues" evidence="9">
    <location>
        <begin position="188"/>
        <end position="205"/>
    </location>
</feature>
<dbReference type="Pfam" id="PF12822">
    <property type="entry name" value="ECF_trnsprt"/>
    <property type="match status" value="1"/>
</dbReference>
<evidence type="ECO:0000256" key="10">
    <source>
        <dbReference type="SAM" id="Phobius"/>
    </source>
</evidence>
<comment type="subcellular location">
    <subcellularLocation>
        <location evidence="1">Cell membrane</location>
        <topology evidence="1">Multi-pass membrane protein</topology>
    </subcellularLocation>
</comment>
<evidence type="ECO:0000256" key="1">
    <source>
        <dbReference type="ARBA" id="ARBA00004651"/>
    </source>
</evidence>
<dbReference type="InterPro" id="IPR024529">
    <property type="entry name" value="ECF_trnsprt_substrate-spec"/>
</dbReference>
<evidence type="ECO:0000256" key="9">
    <source>
        <dbReference type="SAM" id="MobiDB-lite"/>
    </source>
</evidence>
<dbReference type="InterPro" id="IPR025720">
    <property type="entry name" value="RibU"/>
</dbReference>
<comment type="caution">
    <text evidence="11">The sequence shown here is derived from an EMBL/GenBank/DDBJ whole genome shotgun (WGS) entry which is preliminary data.</text>
</comment>
<keyword evidence="12" id="KW-1185">Reference proteome</keyword>
<keyword evidence="3 8" id="KW-0813">Transport</keyword>
<keyword evidence="4 8" id="KW-1003">Cell membrane</keyword>